<protein>
    <submittedName>
        <fullName evidence="1">Uncharacterized protein</fullName>
    </submittedName>
</protein>
<name>A0ACC3DYP2_9PEZI</name>
<gene>
    <name evidence="1" type="ORF">LTS18_003025</name>
</gene>
<evidence type="ECO:0000313" key="2">
    <source>
        <dbReference type="Proteomes" id="UP001186974"/>
    </source>
</evidence>
<dbReference type="Proteomes" id="UP001186974">
    <property type="component" value="Unassembled WGS sequence"/>
</dbReference>
<sequence>MVAFTTAAIVLCPEIPEAGLNQSMHNPSITLDVNDIYRSPGVAGSEITPQITRSLIADAIKRLHAPGVNRVFQGDDTESFPQMPRLDILKANKTQFWQFGAIYEDEGTIQGTYGVHQSIFLDQLRLQSPENPNDITAQDDFRERLWLVHGDQLTAHHIRSVKAEQSRARRPYDKRDWLLGLPAWFHIQMNLLNTIVRTHWDSPFYGKRLEAHHCIQADIIMWGRTQCSRDKAQYHLLEPVVAQGFTARVAALFYATMQRRGYVPDSFVFDGVDAVSTLIAVLTPVQFIELIEDVRVTAFTAQAWDGNVDGKPHGDIEFRTMCRFLQETELFLTVRHAVKRADIGLLQYLVDPLTVLFFGAAQRNYGYEMLHYRWNLSPVNDIALQRSILASGLVNWQGRPSTHKPIDLSLEHLNHFCKVEIKCYKNSTHDNDIIFNRICLSNTWIRSLRAKMEDWFGEDMPGTHTTANVVADMFLLASNLLKGGLAVPRNTTQLASFVGFYDSPDIMRDGMENLAKKVAIFNADRPGVVSISVPRANEDIDIEVGRELEGACLDISGMEDTHLNIAEDPTVMVQVEV</sequence>
<organism evidence="1 2">
    <name type="scientific">Coniosporium uncinatum</name>
    <dbReference type="NCBI Taxonomy" id="93489"/>
    <lineage>
        <taxon>Eukaryota</taxon>
        <taxon>Fungi</taxon>
        <taxon>Dikarya</taxon>
        <taxon>Ascomycota</taxon>
        <taxon>Pezizomycotina</taxon>
        <taxon>Dothideomycetes</taxon>
        <taxon>Dothideomycetes incertae sedis</taxon>
        <taxon>Coniosporium</taxon>
    </lineage>
</organism>
<keyword evidence="2" id="KW-1185">Reference proteome</keyword>
<evidence type="ECO:0000313" key="1">
    <source>
        <dbReference type="EMBL" id="KAK3081759.1"/>
    </source>
</evidence>
<proteinExistence type="predicted"/>
<accession>A0ACC3DYP2</accession>
<comment type="caution">
    <text evidence="1">The sequence shown here is derived from an EMBL/GenBank/DDBJ whole genome shotgun (WGS) entry which is preliminary data.</text>
</comment>
<reference evidence="1" key="1">
    <citation type="submission" date="2024-09" db="EMBL/GenBank/DDBJ databases">
        <title>Black Yeasts Isolated from many extreme environments.</title>
        <authorList>
            <person name="Coleine C."/>
            <person name="Stajich J.E."/>
            <person name="Selbmann L."/>
        </authorList>
    </citation>
    <scope>NUCLEOTIDE SEQUENCE</scope>
    <source>
        <strain evidence="1">CCFEE 5737</strain>
    </source>
</reference>
<dbReference type="EMBL" id="JAWDJW010000072">
    <property type="protein sequence ID" value="KAK3081759.1"/>
    <property type="molecule type" value="Genomic_DNA"/>
</dbReference>